<proteinExistence type="predicted"/>
<dbReference type="AlphaFoldDB" id="A0AA36UGI9"/>
<reference evidence="1 2" key="1">
    <citation type="submission" date="2011-05" db="EMBL/GenBank/DDBJ databases">
        <authorList>
            <person name="Muzny D."/>
            <person name="Qin X."/>
            <person name="Deng J."/>
            <person name="Jiang H."/>
            <person name="Liu Y."/>
            <person name="Qu J."/>
            <person name="Song X.-Z."/>
            <person name="Zhang L."/>
            <person name="Thornton R."/>
            <person name="Coyle M."/>
            <person name="Francisco L."/>
            <person name="Jackson L."/>
            <person name="Javaid M."/>
            <person name="Korchina V."/>
            <person name="Kovar C."/>
            <person name="Mata R."/>
            <person name="Mathew T."/>
            <person name="Ngo R."/>
            <person name="Nguyen L."/>
            <person name="Nguyen N."/>
            <person name="Okwuonu G."/>
            <person name="Ongeri F."/>
            <person name="Pham C."/>
            <person name="Simmons D."/>
            <person name="Wilczek-Boney K."/>
            <person name="Hale W."/>
            <person name="Jakkamsetti A."/>
            <person name="Pham P."/>
            <person name="Ruth R."/>
            <person name="San Lucas F."/>
            <person name="Warren J."/>
            <person name="Zhang J."/>
            <person name="Zhao Z."/>
            <person name="Zhou C."/>
            <person name="Zhu D."/>
            <person name="Lee S."/>
            <person name="Bess C."/>
            <person name="Blankenburg K."/>
            <person name="Forbes L."/>
            <person name="Fu Q."/>
            <person name="Gubbala S."/>
            <person name="Hirani K."/>
            <person name="Jayaseelan J.C."/>
            <person name="Lara F."/>
            <person name="Munidasa M."/>
            <person name="Palculict T."/>
            <person name="Patil S."/>
            <person name="Pu L.-L."/>
            <person name="Saada N."/>
            <person name="Tang L."/>
            <person name="Weissenberger G."/>
            <person name="Zhu Y."/>
            <person name="Hemphill L."/>
            <person name="Shang Y."/>
            <person name="Youmans B."/>
            <person name="Ayvaz T."/>
            <person name="Ross M."/>
            <person name="Santibanez J."/>
            <person name="Aqrawi P."/>
            <person name="Gross S."/>
            <person name="Joshi V."/>
            <person name="Fowler G."/>
            <person name="Nazareth L."/>
            <person name="Reid J."/>
            <person name="Worley K."/>
            <person name="Petrosino J."/>
            <person name="Highlander S."/>
            <person name="Gibbs R."/>
        </authorList>
    </citation>
    <scope>NUCLEOTIDE SEQUENCE [LARGE SCALE GENOMIC DNA]</scope>
    <source>
        <strain evidence="1 2">ATCC 33926</strain>
    </source>
</reference>
<name>A0AA36UGI9_9NEIS</name>
<gene>
    <name evidence="1" type="ORF">HMPREF9418_2691</name>
</gene>
<evidence type="ECO:0000313" key="1">
    <source>
        <dbReference type="EMBL" id="EGQ74747.1"/>
    </source>
</evidence>
<protein>
    <submittedName>
        <fullName evidence="1">Thioesterase</fullName>
    </submittedName>
</protein>
<accession>A0AA36UGI9</accession>
<sequence>MGRFVYISARCLDLDWVVGNGFDRGNLKGRLKTRFVGFANNLVYISDDLFALKAGWFDRLGFAGGRADGQDFVAGFCH</sequence>
<dbReference type="Proteomes" id="UP000004982">
    <property type="component" value="Unassembled WGS sequence"/>
</dbReference>
<dbReference type="EMBL" id="AFQE01000135">
    <property type="protein sequence ID" value="EGQ74747.1"/>
    <property type="molecule type" value="Genomic_DNA"/>
</dbReference>
<evidence type="ECO:0000313" key="2">
    <source>
        <dbReference type="Proteomes" id="UP000004982"/>
    </source>
</evidence>
<comment type="caution">
    <text evidence="1">The sequence shown here is derived from an EMBL/GenBank/DDBJ whole genome shotgun (WGS) entry which is preliminary data.</text>
</comment>
<organism evidence="1 2">
    <name type="scientific">Neisseria macacae ATCC 33926</name>
    <dbReference type="NCBI Taxonomy" id="997348"/>
    <lineage>
        <taxon>Bacteria</taxon>
        <taxon>Pseudomonadati</taxon>
        <taxon>Pseudomonadota</taxon>
        <taxon>Betaproteobacteria</taxon>
        <taxon>Neisseriales</taxon>
        <taxon>Neisseriaceae</taxon>
        <taxon>Neisseria</taxon>
    </lineage>
</organism>